<organism evidence="1 2">
    <name type="scientific">Ensifer adhaerens</name>
    <name type="common">Sinorhizobium morelense</name>
    <dbReference type="NCBI Taxonomy" id="106592"/>
    <lineage>
        <taxon>Bacteria</taxon>
        <taxon>Pseudomonadati</taxon>
        <taxon>Pseudomonadota</taxon>
        <taxon>Alphaproteobacteria</taxon>
        <taxon>Hyphomicrobiales</taxon>
        <taxon>Rhizobiaceae</taxon>
        <taxon>Sinorhizobium/Ensifer group</taxon>
        <taxon>Ensifer</taxon>
    </lineage>
</organism>
<sequence length="67" mass="7592">MTVAIEAGKSFLKCDECPAKRRDTYDQPEFAKMIAMARADGWKVDKRAGAWRHVCNHCQVRPGGRLL</sequence>
<dbReference type="OrthoDB" id="8100969at2"/>
<dbReference type="EMBL" id="LGAP01000009">
    <property type="protein sequence ID" value="KOF17859.1"/>
    <property type="molecule type" value="Genomic_DNA"/>
</dbReference>
<proteinExistence type="predicted"/>
<dbReference type="Proteomes" id="UP000037425">
    <property type="component" value="Unassembled WGS sequence"/>
</dbReference>
<evidence type="ECO:0000313" key="1">
    <source>
        <dbReference type="EMBL" id="KOF17859.1"/>
    </source>
</evidence>
<protein>
    <submittedName>
        <fullName evidence="1">Uncharacterized protein</fullName>
    </submittedName>
</protein>
<accession>A0A0L8BTL3</accession>
<dbReference type="PATRIC" id="fig|106592.7.peg.7496"/>
<dbReference type="RefSeq" id="WP_053249780.1">
    <property type="nucleotide sequence ID" value="NZ_LGAP01000009.1"/>
</dbReference>
<reference evidence="2" key="1">
    <citation type="submission" date="2015-07" db="EMBL/GenBank/DDBJ databases">
        <title>Whole genome sequence of an Ensifer adhaerens strain isolated from a cave pool in the Wind Cave National Park.</title>
        <authorList>
            <person name="Eng W.W.H."/>
            <person name="Gan H.M."/>
            <person name="Barton H.A."/>
            <person name="Savka M.A."/>
        </authorList>
    </citation>
    <scope>NUCLEOTIDE SEQUENCE [LARGE SCALE GENOMIC DNA]</scope>
    <source>
        <strain evidence="2">SD006</strain>
    </source>
</reference>
<gene>
    <name evidence="1" type="ORF">AC244_15925</name>
</gene>
<dbReference type="AlphaFoldDB" id="A0A0L8BTL3"/>
<comment type="caution">
    <text evidence="1">The sequence shown here is derived from an EMBL/GenBank/DDBJ whole genome shotgun (WGS) entry which is preliminary data.</text>
</comment>
<name>A0A0L8BTL3_ENSAD</name>
<evidence type="ECO:0000313" key="2">
    <source>
        <dbReference type="Proteomes" id="UP000037425"/>
    </source>
</evidence>